<dbReference type="EMBL" id="MF768985">
    <property type="protein sequence ID" value="ATU83813.1"/>
    <property type="molecule type" value="Genomic_DNA"/>
</dbReference>
<protein>
    <submittedName>
        <fullName evidence="1">ORF213</fullName>
    </submittedName>
</protein>
<proteinExistence type="predicted"/>
<accession>A0A2D3I608</accession>
<name>A0A2D3I608_9VIRU</name>
<sequence length="81" mass="9768">MTNNWCNKCLLFFFFFSSDSRFLDSLTLRFYYLFNVPPWSSGRKIKINTAKLRVYISKGHISSVFFFCSCCRRRRKRSRLG</sequence>
<dbReference type="Proteomes" id="UP000267516">
    <property type="component" value="Segment"/>
</dbReference>
<organism evidence="1">
    <name type="scientific">White spot syndrome virus</name>
    <dbReference type="NCBI Taxonomy" id="342409"/>
    <lineage>
        <taxon>Viruses</taxon>
        <taxon>Viruses incertae sedis</taxon>
        <taxon>Naldaviricetes</taxon>
        <taxon>Nimaviridae</taxon>
        <taxon>Whispovirus</taxon>
    </lineage>
</organism>
<reference evidence="1" key="1">
    <citation type="journal article" date="2018" name="Aquaculture">
        <title>Complete genome sequence of a white spot syndrome virus associated with a disease incursion in Australia.</title>
        <authorList>
            <person name="Oakey J."/>
            <person name="Smith C.S."/>
        </authorList>
    </citation>
    <scope>NUCLEOTIDE SEQUENCE [LARGE SCALE GENOMIC DNA]</scope>
    <source>
        <strain evidence="1">WSSV-AU</strain>
    </source>
</reference>
<evidence type="ECO:0000313" key="1">
    <source>
        <dbReference type="EMBL" id="ATU83813.1"/>
    </source>
</evidence>